<dbReference type="CDD" id="cd00088">
    <property type="entry name" value="HPT"/>
    <property type="match status" value="1"/>
</dbReference>
<keyword evidence="1" id="KW-0902">Two-component regulatory system</keyword>
<dbReference type="GO" id="GO:0000160">
    <property type="term" value="P:phosphorelay signal transduction system"/>
    <property type="evidence" value="ECO:0007669"/>
    <property type="project" value="UniProtKB-KW"/>
</dbReference>
<dbReference type="GO" id="GO:0004672">
    <property type="term" value="F:protein kinase activity"/>
    <property type="evidence" value="ECO:0007669"/>
    <property type="project" value="UniProtKB-ARBA"/>
</dbReference>
<feature type="modified residue" description="Phosphohistidine" evidence="2">
    <location>
        <position position="56"/>
    </location>
</feature>
<organism evidence="4 5">
    <name type="scientific">Tepidimonas sediminis</name>
    <dbReference type="NCBI Taxonomy" id="2588941"/>
    <lineage>
        <taxon>Bacteria</taxon>
        <taxon>Pseudomonadati</taxon>
        <taxon>Pseudomonadota</taxon>
        <taxon>Betaproteobacteria</taxon>
        <taxon>Burkholderiales</taxon>
        <taxon>Tepidimonas</taxon>
    </lineage>
</organism>
<evidence type="ECO:0000259" key="3">
    <source>
        <dbReference type="PROSITE" id="PS50894"/>
    </source>
</evidence>
<dbReference type="InterPro" id="IPR036641">
    <property type="entry name" value="HPT_dom_sf"/>
</dbReference>
<keyword evidence="2" id="KW-0597">Phosphoprotein</keyword>
<reference evidence="4 5" key="1">
    <citation type="submission" date="2019-07" db="EMBL/GenBank/DDBJ databases">
        <title>Tepidimonas sediminis YIM 72259 draft genome.</title>
        <authorList>
            <person name="Da Costa M.S."/>
            <person name="Froufe H.J.C."/>
            <person name="Egas C."/>
            <person name="Albuquerque L."/>
        </authorList>
    </citation>
    <scope>NUCLEOTIDE SEQUENCE [LARGE SCALE GENOMIC DNA]</scope>
    <source>
        <strain evidence="4 5">YIM 72259</strain>
    </source>
</reference>
<dbReference type="PROSITE" id="PS50894">
    <property type="entry name" value="HPT"/>
    <property type="match status" value="1"/>
</dbReference>
<accession>A0A554WVC4</accession>
<sequence>MTPLLDTTNLDDMLAMLGDEFRDIVRQFVDQLEPDVAGITAARAAADWDTLVRLAHTLKGSSGNMGAVALADQAARIERAARARDGAQADAALDGLQALARQTVAALRAGGYA</sequence>
<protein>
    <submittedName>
        <fullName evidence="4">TMAO reductase sytem sensor TorS</fullName>
    </submittedName>
</protein>
<gene>
    <name evidence="4" type="ORF">Tsedi_00370</name>
</gene>
<evidence type="ECO:0000256" key="2">
    <source>
        <dbReference type="PROSITE-ProRule" id="PRU00110"/>
    </source>
</evidence>
<dbReference type="AlphaFoldDB" id="A0A554WVC4"/>
<feature type="domain" description="HPt" evidence="3">
    <location>
        <begin position="17"/>
        <end position="110"/>
    </location>
</feature>
<evidence type="ECO:0000256" key="1">
    <source>
        <dbReference type="ARBA" id="ARBA00023012"/>
    </source>
</evidence>
<dbReference type="Pfam" id="PF01627">
    <property type="entry name" value="Hpt"/>
    <property type="match status" value="1"/>
</dbReference>
<name>A0A554WVC4_9BURK</name>
<comment type="caution">
    <text evidence="4">The sequence shown here is derived from an EMBL/GenBank/DDBJ whole genome shotgun (WGS) entry which is preliminary data.</text>
</comment>
<dbReference type="InterPro" id="IPR008207">
    <property type="entry name" value="Sig_transdc_His_kin_Hpt_dom"/>
</dbReference>
<dbReference type="SMART" id="SM00073">
    <property type="entry name" value="HPT"/>
    <property type="match status" value="1"/>
</dbReference>
<keyword evidence="5" id="KW-1185">Reference proteome</keyword>
<dbReference type="Gene3D" id="1.20.120.160">
    <property type="entry name" value="HPT domain"/>
    <property type="match status" value="1"/>
</dbReference>
<dbReference type="SUPFAM" id="SSF47226">
    <property type="entry name" value="Histidine-containing phosphotransfer domain, HPT domain"/>
    <property type="match status" value="1"/>
</dbReference>
<dbReference type="EMBL" id="VJND01000001">
    <property type="protein sequence ID" value="TSE27531.1"/>
    <property type="molecule type" value="Genomic_DNA"/>
</dbReference>
<evidence type="ECO:0000313" key="5">
    <source>
        <dbReference type="Proteomes" id="UP000320225"/>
    </source>
</evidence>
<dbReference type="RefSeq" id="WP_143892991.1">
    <property type="nucleotide sequence ID" value="NZ_VJND01000001.1"/>
</dbReference>
<dbReference type="OrthoDB" id="9131849at2"/>
<evidence type="ECO:0000313" key="4">
    <source>
        <dbReference type="EMBL" id="TSE27531.1"/>
    </source>
</evidence>
<proteinExistence type="predicted"/>
<dbReference type="Proteomes" id="UP000320225">
    <property type="component" value="Unassembled WGS sequence"/>
</dbReference>